<dbReference type="AlphaFoldDB" id="D3EYY2"/>
<sequence length="794" mass="85299" precursor="true">MRTTSGARYIAAAIATAVAVLTFAAAAGAVSVNGFAYQALGPYSEVGEFYEKGLGLPHARAIVAYDSADSPATMASIHQWVQRMQSRGRQVLISFNHNNSAPPDPTTYGQRIRAFRDWMIDHGSAIPEFTAWNEPNHPAENDTTRVRLNPSAANQAPLAAQYWKRLNSLCQIAVNGQRCAAIAGDFSDPNPTLSGHISFFNRYVADYTAELSVGTDRATPSKWAIHPYSAIANKNFSVVESWINSNTGSADVWLTELGAKFCRENWGFENLAGTPGNAITAAAYQDDRARALKGSLAGLSSRVTRAYYYTLGAPAADPHKHCDIEPGWDTQLLGDQYGYGSAERPAFRALFPSAPTPQAPAVATTGASSVNTTTATLNGTVNPLGLTTTYRFEYGDTAAYGASTPDTSAGAGSSAINASANLTGLRPGTTYHYRLVASNVMGTSYGADQTFKTLAEPHVAFVDAEWGQDTITDWSLTLPAGWQQRFLFGSRVAAGTSPAAVTLNGTPYIAFVDADNGNTITVWKKDPIADWQRIFLGGPAVTAGTSPTAVVMDGEVRIFFADATLNDTLTEWRLSGGRWLEQGLYVDAMATGTRPSAVVSGDTLHLLYVSAAGSTMAAWRWTAASGWHHSRLYQDPVAAGTSPSAVLSKGTVHVFHVNARNNHTISDWTWDANGWVQHPLWGHRVAARSSPSAIVSTAGDPLVFFVDDENNNRETTAWVWAGTAGWQQAFLHGERVAAGTSPSAVMTDETPHVYYVNADRANSITDWSWTTTRGWQQTFLWGHRVAAGSSPAGW</sequence>
<dbReference type="Proteomes" id="UP000008229">
    <property type="component" value="Chromosome"/>
</dbReference>
<evidence type="ECO:0000313" key="3">
    <source>
        <dbReference type="EMBL" id="ADB49856.1"/>
    </source>
</evidence>
<dbReference type="Gene3D" id="2.120.10.70">
    <property type="entry name" value="Fucose-specific lectin"/>
    <property type="match status" value="2"/>
</dbReference>
<dbReference type="PROSITE" id="PS50853">
    <property type="entry name" value="FN3"/>
    <property type="match status" value="1"/>
</dbReference>
<reference evidence="3 4" key="1">
    <citation type="journal article" date="2010" name="Stand. Genomic Sci.">
        <title>Complete genome sequence of Conexibacter woesei type strain (ID131577).</title>
        <authorList>
            <person name="Pukall R."/>
            <person name="Lapidus A."/>
            <person name="Glavina Del Rio T."/>
            <person name="Copeland A."/>
            <person name="Tice H."/>
            <person name="Cheng J.-F."/>
            <person name="Lucas S."/>
            <person name="Chen F."/>
            <person name="Nolan M."/>
            <person name="Bruce D."/>
            <person name="Goodwin L."/>
            <person name="Pitluck S."/>
            <person name="Mavromatis K."/>
            <person name="Ivanova N."/>
            <person name="Ovchinnikova G."/>
            <person name="Pati A."/>
            <person name="Chen A."/>
            <person name="Palaniappan K."/>
            <person name="Land M."/>
            <person name="Hauser L."/>
            <person name="Chang Y.-J."/>
            <person name="Jeffries C.D."/>
            <person name="Chain P."/>
            <person name="Meincke L."/>
            <person name="Sims D."/>
            <person name="Brettin T."/>
            <person name="Detter J.C."/>
            <person name="Rohde M."/>
            <person name="Goeker M."/>
            <person name="Bristow J."/>
            <person name="Eisen J.A."/>
            <person name="Markowitz V."/>
            <person name="Kyrpides N.C."/>
            <person name="Klenk H.-P."/>
            <person name="Hugenholtz P."/>
        </authorList>
    </citation>
    <scope>NUCLEOTIDE SEQUENCE [LARGE SCALE GENOMIC DNA]</scope>
    <source>
        <strain evidence="4">DSM 14684 / CIP 108061 / JCM 11494 / NBRC 100937 / ID131577</strain>
    </source>
</reference>
<dbReference type="GO" id="GO:0016798">
    <property type="term" value="F:hydrolase activity, acting on glycosyl bonds"/>
    <property type="evidence" value="ECO:0007669"/>
    <property type="project" value="UniProtKB-KW"/>
</dbReference>
<keyword evidence="4" id="KW-1185">Reference proteome</keyword>
<dbReference type="RefSeq" id="WP_012932907.1">
    <property type="nucleotide sequence ID" value="NC_013739.1"/>
</dbReference>
<keyword evidence="1" id="KW-0378">Hydrolase</keyword>
<dbReference type="InterPro" id="IPR036116">
    <property type="entry name" value="FN3_sf"/>
</dbReference>
<accession>D3EYY2</accession>
<dbReference type="SUPFAM" id="SSF51445">
    <property type="entry name" value="(Trans)glycosidases"/>
    <property type="match status" value="1"/>
</dbReference>
<dbReference type="CDD" id="cd00063">
    <property type="entry name" value="FN3"/>
    <property type="match status" value="1"/>
</dbReference>
<dbReference type="KEGG" id="cwo:Cwoe_1428"/>
<dbReference type="InterPro" id="IPR017853">
    <property type="entry name" value="GH"/>
</dbReference>
<evidence type="ECO:0000259" key="2">
    <source>
        <dbReference type="PROSITE" id="PS50853"/>
    </source>
</evidence>
<proteinExistence type="predicted"/>
<reference evidence="4" key="2">
    <citation type="submission" date="2010-01" db="EMBL/GenBank/DDBJ databases">
        <title>The complete genome of Conexibacter woesei DSM 14684.</title>
        <authorList>
            <consortium name="US DOE Joint Genome Institute (JGI-PGF)"/>
            <person name="Lucas S."/>
            <person name="Copeland A."/>
            <person name="Lapidus A."/>
            <person name="Glavina del Rio T."/>
            <person name="Dalin E."/>
            <person name="Tice H."/>
            <person name="Bruce D."/>
            <person name="Goodwin L."/>
            <person name="Pitluck S."/>
            <person name="Kyrpides N."/>
            <person name="Mavromatis K."/>
            <person name="Ivanova N."/>
            <person name="Mikhailova N."/>
            <person name="Chertkov O."/>
            <person name="Brettin T."/>
            <person name="Detter J.C."/>
            <person name="Han C."/>
            <person name="Larimer F."/>
            <person name="Land M."/>
            <person name="Hauser L."/>
            <person name="Markowitz V."/>
            <person name="Cheng J.-F."/>
            <person name="Hugenholtz P."/>
            <person name="Woyke T."/>
            <person name="Wu D."/>
            <person name="Pukall R."/>
            <person name="Steenblock K."/>
            <person name="Schneider S."/>
            <person name="Klenk H.-P."/>
            <person name="Eisen J.A."/>
        </authorList>
    </citation>
    <scope>NUCLEOTIDE SEQUENCE [LARGE SCALE GENOMIC DNA]</scope>
    <source>
        <strain evidence="4">DSM 14684 / CIP 108061 / JCM 11494 / NBRC 100937 / ID131577</strain>
    </source>
</reference>
<feature type="domain" description="Fibronectin type-III" evidence="2">
    <location>
        <begin position="356"/>
        <end position="457"/>
    </location>
</feature>
<dbReference type="HOGENOM" id="CLU_353640_0_0_11"/>
<dbReference type="EMBL" id="CP001854">
    <property type="protein sequence ID" value="ADB49856.1"/>
    <property type="molecule type" value="Genomic_DNA"/>
</dbReference>
<dbReference type="InterPro" id="IPR003961">
    <property type="entry name" value="FN3_dom"/>
</dbReference>
<gene>
    <name evidence="3" type="ordered locus">Cwoe_1428</name>
</gene>
<dbReference type="eggNOG" id="COG1361">
    <property type="taxonomic scope" value="Bacteria"/>
</dbReference>
<keyword evidence="1" id="KW-0326">Glycosidase</keyword>
<evidence type="ECO:0000256" key="1">
    <source>
        <dbReference type="ARBA" id="ARBA00023295"/>
    </source>
</evidence>
<evidence type="ECO:0000313" key="4">
    <source>
        <dbReference type="Proteomes" id="UP000008229"/>
    </source>
</evidence>
<protein>
    <recommendedName>
        <fullName evidence="2">Fibronectin type-III domain-containing protein</fullName>
    </recommendedName>
</protein>
<organism evidence="3 4">
    <name type="scientific">Conexibacter woesei (strain DSM 14684 / CCUG 47730 / CIP 108061 / JCM 11494 / NBRC 100937 / ID131577)</name>
    <dbReference type="NCBI Taxonomy" id="469383"/>
    <lineage>
        <taxon>Bacteria</taxon>
        <taxon>Bacillati</taxon>
        <taxon>Actinomycetota</taxon>
        <taxon>Thermoleophilia</taxon>
        <taxon>Solirubrobacterales</taxon>
        <taxon>Conexibacteraceae</taxon>
        <taxon>Conexibacter</taxon>
    </lineage>
</organism>
<dbReference type="OrthoDB" id="9802522at2"/>
<name>D3EYY2_CONWI</name>
<dbReference type="SUPFAM" id="SSF49265">
    <property type="entry name" value="Fibronectin type III"/>
    <property type="match status" value="1"/>
</dbReference>
<dbReference type="STRING" id="469383.Cwoe_1428"/>
<dbReference type="SUPFAM" id="SSF89372">
    <property type="entry name" value="Fucose-specific lectin"/>
    <property type="match status" value="2"/>
</dbReference>